<dbReference type="RefSeq" id="WP_067227917.1">
    <property type="nucleotide sequence ID" value="NZ_KQ948549.1"/>
</dbReference>
<dbReference type="STRING" id="68231.AQJ30_01805"/>
<protein>
    <submittedName>
        <fullName evidence="1">Uncharacterized protein</fullName>
    </submittedName>
</protein>
<keyword evidence="2" id="KW-1185">Reference proteome</keyword>
<evidence type="ECO:0000313" key="1">
    <source>
        <dbReference type="EMBL" id="KUN41550.1"/>
    </source>
</evidence>
<reference evidence="1 2" key="1">
    <citation type="submission" date="2015-10" db="EMBL/GenBank/DDBJ databases">
        <title>Draft genome sequence of Streptomyces longwoodensis DSM 41677, type strain for the species Streptomyces longwoodensis.</title>
        <authorList>
            <person name="Ruckert C."/>
            <person name="Winkler A."/>
            <person name="Kalinowski J."/>
            <person name="Kampfer P."/>
            <person name="Glaeser S."/>
        </authorList>
    </citation>
    <scope>NUCLEOTIDE SEQUENCE [LARGE SCALE GENOMIC DNA]</scope>
    <source>
        <strain evidence="1 2">DSM 41677</strain>
    </source>
</reference>
<dbReference type="GeneID" id="91423359"/>
<dbReference type="EMBL" id="LMWS01000002">
    <property type="protein sequence ID" value="KUN41550.1"/>
    <property type="molecule type" value="Genomic_DNA"/>
</dbReference>
<comment type="caution">
    <text evidence="1">The sequence shown here is derived from an EMBL/GenBank/DDBJ whole genome shotgun (WGS) entry which is preliminary data.</text>
</comment>
<dbReference type="AlphaFoldDB" id="A0A101R4J3"/>
<proteinExistence type="predicted"/>
<name>A0A101R4J3_9ACTN</name>
<gene>
    <name evidence="1" type="ORF">AQJ30_01805</name>
</gene>
<organism evidence="1 2">
    <name type="scientific">Streptomyces longwoodensis</name>
    <dbReference type="NCBI Taxonomy" id="68231"/>
    <lineage>
        <taxon>Bacteria</taxon>
        <taxon>Bacillati</taxon>
        <taxon>Actinomycetota</taxon>
        <taxon>Actinomycetes</taxon>
        <taxon>Kitasatosporales</taxon>
        <taxon>Streptomycetaceae</taxon>
        <taxon>Streptomyces</taxon>
    </lineage>
</organism>
<accession>A0A101R4J3</accession>
<dbReference type="Proteomes" id="UP000053271">
    <property type="component" value="Unassembled WGS sequence"/>
</dbReference>
<evidence type="ECO:0000313" key="2">
    <source>
        <dbReference type="Proteomes" id="UP000053271"/>
    </source>
</evidence>
<dbReference type="Gene3D" id="2.60.120.560">
    <property type="entry name" value="Exo-inulinase, domain 1"/>
    <property type="match status" value="1"/>
</dbReference>
<sequence>MTRYRGLPRRGLVTGGLAAALSTVGLLPRCTGTDTARRTGAVRDDIPPAWYASRPLPGTRPFVPLFPHRGLVTNEYAYRHPGAADARTSRDWTVTSGSLLSRWGCGWSGVPDGDTPDPGSRLHTGSAVLRAVSSRRDFGDVTLLGRFLLRPPGETPRTPATAWDGGHLWLRYRSAQELYALSFCRRDGTVALKRKAPPAGAAAGTEGLYTTLAQARAPLRHDTWHQVVAQAVTTAAGSVLLRLQVDSRTVVQAEDTAPGALSGPGGVGVRGDNTELYFHGFAAVPSPVGQVLSPAPVVDRSEQ</sequence>